<feature type="domain" description="Aldehyde dehydrogenase" evidence="6">
    <location>
        <begin position="315"/>
        <end position="467"/>
    </location>
</feature>
<gene>
    <name evidence="7" type="ORF">BDV33DRAFT_228161</name>
</gene>
<evidence type="ECO:0000256" key="3">
    <source>
        <dbReference type="ARBA" id="ARBA00023002"/>
    </source>
</evidence>
<name>A0A5N6F195_9EURO</name>
<dbReference type="Gene3D" id="3.40.309.10">
    <property type="entry name" value="Aldehyde Dehydrogenase, Chain A, domain 2"/>
    <property type="match status" value="2"/>
</dbReference>
<proteinExistence type="predicted"/>
<accession>A0A5N6F195</accession>
<dbReference type="EMBL" id="ML733404">
    <property type="protein sequence ID" value="KAB8223601.1"/>
    <property type="molecule type" value="Genomic_DNA"/>
</dbReference>
<dbReference type="PANTHER" id="PTHR42862:SF1">
    <property type="entry name" value="DELTA-1-PYRROLINE-5-CARBOXYLATE DEHYDROGENASE 2, ISOFORM A-RELATED"/>
    <property type="match status" value="1"/>
</dbReference>
<evidence type="ECO:0000256" key="1">
    <source>
        <dbReference type="ARBA" id="ARBA00004786"/>
    </source>
</evidence>
<dbReference type="AlphaFoldDB" id="A0A5N6F195"/>
<sequence length="485" mass="53715">MTILHPPKFENEKLLSDDIESPERAELSETIQKVKAEFPATIPIRINGLEIETKQSRSQVSPSRHKDIVANYAMATPDQVNTAVDATLKAKPAWEATPFEDRAAIFLRACELIAGEYRSEMVAAAMLGQGKNIWQANIDALAETVDFFRHYVQEAWALYSQQPKVHSDGNWNKLEYRPFEGFTYAIAPFNFTALGAILVGPAAMLFNFLPDDAEEVTNTILKRPEFSTLTFIGSTATFKSIQKKIGDGIGQGIYNSYHRVVGETGGKNWGVVHSSADVRSAALKTIRTAFEYQGQKCSANSRVYVAESKEIEVLKRSFDKLNEFIEAARTDSKLELITGGKASKGKGYYVHPTISKTSNPLHDIMKRELFGPILGVYILPDAEREEVLKLIDTTSRYGLTGSIYAKDPYASRQAQTALKHAAGMLYLNTKCTGSTVAQQPFSGSRDSGTNVKAGTMAHLQRFVSTRTLKEEFVPLEKVGYPSNEV</sequence>
<organism evidence="7 8">
    <name type="scientific">Aspergillus novoparasiticus</name>
    <dbReference type="NCBI Taxonomy" id="986946"/>
    <lineage>
        <taxon>Eukaryota</taxon>
        <taxon>Fungi</taxon>
        <taxon>Dikarya</taxon>
        <taxon>Ascomycota</taxon>
        <taxon>Pezizomycotina</taxon>
        <taxon>Eurotiomycetes</taxon>
        <taxon>Eurotiomycetidae</taxon>
        <taxon>Eurotiales</taxon>
        <taxon>Aspergillaceae</taxon>
        <taxon>Aspergillus</taxon>
        <taxon>Aspergillus subgen. Circumdati</taxon>
    </lineage>
</organism>
<keyword evidence="4" id="KW-0520">NAD</keyword>
<dbReference type="Gene3D" id="3.40.605.10">
    <property type="entry name" value="Aldehyde Dehydrogenase, Chain A, domain 1"/>
    <property type="match status" value="3"/>
</dbReference>
<dbReference type="SUPFAM" id="SSF53720">
    <property type="entry name" value="ALDH-like"/>
    <property type="match status" value="1"/>
</dbReference>
<dbReference type="Pfam" id="PF00171">
    <property type="entry name" value="Aldedh"/>
    <property type="match status" value="2"/>
</dbReference>
<comment type="catalytic activity">
    <reaction evidence="5">
        <text>L-glutamate 5-semialdehyde + NAD(+) + H2O = L-glutamate + NADH + 2 H(+)</text>
        <dbReference type="Rhea" id="RHEA:30235"/>
        <dbReference type="ChEBI" id="CHEBI:15377"/>
        <dbReference type="ChEBI" id="CHEBI:15378"/>
        <dbReference type="ChEBI" id="CHEBI:29985"/>
        <dbReference type="ChEBI" id="CHEBI:57540"/>
        <dbReference type="ChEBI" id="CHEBI:57945"/>
        <dbReference type="ChEBI" id="CHEBI:58066"/>
        <dbReference type="EC" id="1.2.1.88"/>
    </reaction>
</comment>
<evidence type="ECO:0000259" key="6">
    <source>
        <dbReference type="Pfam" id="PF00171"/>
    </source>
</evidence>
<dbReference type="GO" id="GO:0010133">
    <property type="term" value="P:L-proline catabolic process to L-glutamate"/>
    <property type="evidence" value="ECO:0007669"/>
    <property type="project" value="TreeGrafter"/>
</dbReference>
<dbReference type="InterPro" id="IPR050485">
    <property type="entry name" value="Proline_metab_enzyme"/>
</dbReference>
<dbReference type="InterPro" id="IPR016163">
    <property type="entry name" value="Ald_DH_C"/>
</dbReference>
<dbReference type="GO" id="GO:0003842">
    <property type="term" value="F:L-glutamate gamma-semialdehyde dehydrogenase activity"/>
    <property type="evidence" value="ECO:0007669"/>
    <property type="project" value="UniProtKB-EC"/>
</dbReference>
<dbReference type="InterPro" id="IPR015590">
    <property type="entry name" value="Aldehyde_DH_dom"/>
</dbReference>
<dbReference type="InterPro" id="IPR016162">
    <property type="entry name" value="Ald_DH_N"/>
</dbReference>
<dbReference type="GO" id="GO:0005759">
    <property type="term" value="C:mitochondrial matrix"/>
    <property type="evidence" value="ECO:0007669"/>
    <property type="project" value="TreeGrafter"/>
</dbReference>
<evidence type="ECO:0000256" key="2">
    <source>
        <dbReference type="ARBA" id="ARBA00012884"/>
    </source>
</evidence>
<dbReference type="InterPro" id="IPR016160">
    <property type="entry name" value="Ald_DH_CS_CYS"/>
</dbReference>
<keyword evidence="3" id="KW-0560">Oxidoreductase</keyword>
<keyword evidence="8" id="KW-1185">Reference proteome</keyword>
<protein>
    <recommendedName>
        <fullName evidence="2">L-glutamate gamma-semialdehyde dehydrogenase</fullName>
        <ecNumber evidence="2">1.2.1.88</ecNumber>
    </recommendedName>
</protein>
<dbReference type="InterPro" id="IPR016161">
    <property type="entry name" value="Ald_DH/histidinol_DH"/>
</dbReference>
<dbReference type="PROSITE" id="PS00070">
    <property type="entry name" value="ALDEHYDE_DEHYDR_CYS"/>
    <property type="match status" value="1"/>
</dbReference>
<comment type="pathway">
    <text evidence="1">Amino-acid degradation; L-proline degradation into L-glutamate; L-glutamate from L-proline: step 2/2.</text>
</comment>
<reference evidence="7 8" key="1">
    <citation type="submission" date="2019-04" db="EMBL/GenBank/DDBJ databases">
        <title>Fungal friends and foes A comparative genomics study of 23 Aspergillus species from section Flavi.</title>
        <authorList>
            <consortium name="DOE Joint Genome Institute"/>
            <person name="Kjaerbolling I."/>
            <person name="Vesth T.C."/>
            <person name="Frisvad J.C."/>
            <person name="Nybo J.L."/>
            <person name="Theobald S."/>
            <person name="Kildgaard S."/>
            <person name="Petersen T.I."/>
            <person name="Kuo A."/>
            <person name="Sato A."/>
            <person name="Lyhne E.K."/>
            <person name="Kogle M.E."/>
            <person name="Wiebenga A."/>
            <person name="Kun R.S."/>
            <person name="Lubbers R.J."/>
            <person name="Makela M.R."/>
            <person name="Barry K."/>
            <person name="Chovatia M."/>
            <person name="Clum A."/>
            <person name="Daum C."/>
            <person name="Haridas S."/>
            <person name="He G."/>
            <person name="LaButti K."/>
            <person name="Lipzen A."/>
            <person name="Mondo S."/>
            <person name="Pangilinan J."/>
            <person name="Riley R."/>
            <person name="Salamov A."/>
            <person name="Simmons B.A."/>
            <person name="Magnuson J.K."/>
            <person name="Henrissat B."/>
            <person name="Mortensen U.H."/>
            <person name="Larsen T.O."/>
            <person name="De vries R.P."/>
            <person name="Grigoriev I.V."/>
            <person name="Machida M."/>
            <person name="Baker S.E."/>
            <person name="Andersen M.R."/>
        </authorList>
    </citation>
    <scope>NUCLEOTIDE SEQUENCE [LARGE SCALE GENOMIC DNA]</scope>
    <source>
        <strain evidence="7 8">CBS 126849</strain>
    </source>
</reference>
<evidence type="ECO:0000313" key="7">
    <source>
        <dbReference type="EMBL" id="KAB8223601.1"/>
    </source>
</evidence>
<evidence type="ECO:0000256" key="5">
    <source>
        <dbReference type="ARBA" id="ARBA00048142"/>
    </source>
</evidence>
<feature type="domain" description="Aldehyde dehydrogenase" evidence="6">
    <location>
        <begin position="57"/>
        <end position="194"/>
    </location>
</feature>
<evidence type="ECO:0000313" key="8">
    <source>
        <dbReference type="Proteomes" id="UP000326799"/>
    </source>
</evidence>
<evidence type="ECO:0000256" key="4">
    <source>
        <dbReference type="ARBA" id="ARBA00023027"/>
    </source>
</evidence>
<dbReference type="PANTHER" id="PTHR42862">
    <property type="entry name" value="DELTA-1-PYRROLINE-5-CARBOXYLATE DEHYDROGENASE 1, ISOFORM A-RELATED"/>
    <property type="match status" value="1"/>
</dbReference>
<dbReference type="EC" id="1.2.1.88" evidence="2"/>
<dbReference type="Proteomes" id="UP000326799">
    <property type="component" value="Unassembled WGS sequence"/>
</dbReference>